<proteinExistence type="predicted"/>
<dbReference type="AlphaFoldDB" id="A0A6B2NZ42"/>
<reference evidence="1" key="1">
    <citation type="submission" date="2020-02" db="EMBL/GenBank/DDBJ databases">
        <title>Delineation of the pyrene-degrading pathway in Roseobacter clade bacteria by genomic analysis.</title>
        <authorList>
            <person name="Zhou H."/>
            <person name="Wang H."/>
        </authorList>
    </citation>
    <scope>NUCLEOTIDE SEQUENCE</scope>
    <source>
        <strain evidence="1">PrR005</strain>
    </source>
</reference>
<dbReference type="EMBL" id="JAAGOX010000053">
    <property type="protein sequence ID" value="NDW47155.1"/>
    <property type="molecule type" value="Genomic_DNA"/>
</dbReference>
<gene>
    <name evidence="1" type="ORF">G0P99_19585</name>
</gene>
<protein>
    <submittedName>
        <fullName evidence="1">Uncharacterized protein</fullName>
    </submittedName>
</protein>
<dbReference type="PROSITE" id="PS51257">
    <property type="entry name" value="PROKAR_LIPOPROTEIN"/>
    <property type="match status" value="1"/>
</dbReference>
<sequence length="64" mass="6142">MRAILCVALAGMVVAGCEKCNSPADVNVGVGVGSGGATGGVSVGRSCGPGYISIGTGNSWHVSF</sequence>
<comment type="caution">
    <text evidence="1">The sequence shown here is derived from an EMBL/GenBank/DDBJ whole genome shotgun (WGS) entry which is preliminary data.</text>
</comment>
<accession>A0A6B2NZ42</accession>
<dbReference type="RefSeq" id="WP_164132163.1">
    <property type="nucleotide sequence ID" value="NZ_JAAGOX010000053.1"/>
</dbReference>
<evidence type="ECO:0000313" key="1">
    <source>
        <dbReference type="EMBL" id="NDW47155.1"/>
    </source>
</evidence>
<organism evidence="1">
    <name type="scientific">Ruegeria sp. PrR005</name>
    <dbReference type="NCBI Taxonomy" id="2706882"/>
    <lineage>
        <taxon>Bacteria</taxon>
        <taxon>Pseudomonadati</taxon>
        <taxon>Pseudomonadota</taxon>
        <taxon>Alphaproteobacteria</taxon>
        <taxon>Rhodobacterales</taxon>
        <taxon>Roseobacteraceae</taxon>
        <taxon>Ruegeria</taxon>
    </lineage>
</organism>
<name>A0A6B2NZ42_9RHOB</name>